<name>A0ABS4MA76_9ACTN</name>
<evidence type="ECO:0000313" key="2">
    <source>
        <dbReference type="Proteomes" id="UP001519309"/>
    </source>
</evidence>
<organism evidence="1 2">
    <name type="scientific">Streptomyces griseochromogenes</name>
    <dbReference type="NCBI Taxonomy" id="68214"/>
    <lineage>
        <taxon>Bacteria</taxon>
        <taxon>Bacillati</taxon>
        <taxon>Actinomycetota</taxon>
        <taxon>Actinomycetes</taxon>
        <taxon>Kitasatosporales</taxon>
        <taxon>Streptomycetaceae</taxon>
        <taxon>Streptomyces</taxon>
    </lineage>
</organism>
<dbReference type="RefSeq" id="WP_079146915.1">
    <property type="nucleotide sequence ID" value="NZ_CP016279.1"/>
</dbReference>
<dbReference type="Proteomes" id="UP001519309">
    <property type="component" value="Unassembled WGS sequence"/>
</dbReference>
<comment type="caution">
    <text evidence="1">The sequence shown here is derived from an EMBL/GenBank/DDBJ whole genome shotgun (WGS) entry which is preliminary data.</text>
</comment>
<keyword evidence="2" id="KW-1185">Reference proteome</keyword>
<sequence>MSEALGEQVWRESGLGAPTDIEELQQTLRSMGGAPSNIADSSCGALRSQSVTAALSSVQWFG</sequence>
<proteinExistence type="predicted"/>
<reference evidence="1 2" key="1">
    <citation type="submission" date="2021-03" db="EMBL/GenBank/DDBJ databases">
        <title>Genomic Encyclopedia of Type Strains, Phase IV (KMG-IV): sequencing the most valuable type-strain genomes for metagenomic binning, comparative biology and taxonomic classification.</title>
        <authorList>
            <person name="Goeker M."/>
        </authorList>
    </citation>
    <scope>NUCLEOTIDE SEQUENCE [LARGE SCALE GENOMIC DNA]</scope>
    <source>
        <strain evidence="1 2">DSM 40499</strain>
    </source>
</reference>
<accession>A0ABS4MA76</accession>
<evidence type="ECO:0000313" key="1">
    <source>
        <dbReference type="EMBL" id="MBP2056570.1"/>
    </source>
</evidence>
<dbReference type="EMBL" id="JAGGLP010000051">
    <property type="protein sequence ID" value="MBP2056570.1"/>
    <property type="molecule type" value="Genomic_DNA"/>
</dbReference>
<gene>
    <name evidence="1" type="ORF">J2Z21_009589</name>
</gene>
<protein>
    <submittedName>
        <fullName evidence="1">Uncharacterized protein</fullName>
    </submittedName>
</protein>